<comment type="function">
    <text evidence="12">Probable metalloprotease involved in proper assembly of pre-ribosomal particles during the biogenesis of the 60S ribosomal subunit. Accompanies the pre-60S particles to the cytoplasm.</text>
</comment>
<evidence type="ECO:0000256" key="8">
    <source>
        <dbReference type="ARBA" id="ARBA00023049"/>
    </source>
</evidence>
<sequence>MELAVSHEDSQILLKDKNVLQESVIDKYRTAGQISQTALRYLINLINNIYHYKSIQRQLTISELCLLTDSFILTRLEQYYKNKVNERGIAIPTTISVDQVASGWCPEIDDDENIKKSNKEQFSNETSPFNSTVTGVLKPGDLVKITLGVHIDGYTSEISHTMVIYPVDASDMNNVKPTGPLLGGKADAIAAAHIAMETVTALLACALTPEKLPPSLGSNVTGSTIRNVVDTIASSYNCGIVPGSRVRRIRRFLAGQNEGIIAEREYKGVIWTESHEEAKLLANTEVKDISVITSNTPRVASAVPTDNFTVVKGEVYLIDLKFAPLENLSKRGLITLNTVDSFTGKSHDINQLVARSGSYIRDYSQSYQLKLKTSRQLLTKIDRQGVYPFKLSHLSDNFPIDLNSGNVDEELDLIKKDLRSLRLGMSEISNNYLCVETPIQIAKWVPWDHILKSNNPNGVLSYDATAALTLPGHEVPLPKLGISSLKLKQLIKSSKETLELPVVRECNAVVLCDSDISSTGKPELLRLTGGSKTCSPSWIHSKYELNSTDPTIQGIFDLMSLTKDKRFGISIRETQPMKEISNKNKNKNTANSDEMEM</sequence>
<dbReference type="SUPFAM" id="SSF55920">
    <property type="entry name" value="Creatinase/aminopeptidase"/>
    <property type="match status" value="1"/>
</dbReference>
<comment type="subcellular location">
    <subcellularLocation>
        <location evidence="2">Cytoplasm</location>
    </subcellularLocation>
    <subcellularLocation>
        <location evidence="1">Nucleus</location>
    </subcellularLocation>
</comment>
<evidence type="ECO:0000256" key="12">
    <source>
        <dbReference type="ARBA" id="ARBA00034680"/>
    </source>
</evidence>
<dbReference type="GO" id="GO:0005634">
    <property type="term" value="C:nucleus"/>
    <property type="evidence" value="ECO:0007669"/>
    <property type="project" value="UniProtKB-SubCell"/>
</dbReference>
<reference evidence="16" key="1">
    <citation type="submission" date="2023-07" db="EMBL/GenBank/DDBJ databases">
        <title>A draft genome of Kazachstania heterogenica Y-27499.</title>
        <authorList>
            <person name="Donic C."/>
            <person name="Kralova J.S."/>
            <person name="Fidel L."/>
            <person name="Ben-Dor S."/>
            <person name="Jung S."/>
        </authorList>
    </citation>
    <scope>NUCLEOTIDE SEQUENCE [LARGE SCALE GENOMIC DNA]</scope>
    <source>
        <strain evidence="16">Y27499</strain>
    </source>
</reference>
<keyword evidence="6" id="KW-0479">Metal-binding</keyword>
<dbReference type="InterPro" id="IPR036005">
    <property type="entry name" value="Creatinase/aminopeptidase-like"/>
</dbReference>
<dbReference type="PANTHER" id="PTHR10804">
    <property type="entry name" value="PROTEASE FAMILY M24 METHIONYL AMINOPEPTIDASE, AMINOPEPTIDASE P"/>
    <property type="match status" value="1"/>
</dbReference>
<dbReference type="InterPro" id="IPR036388">
    <property type="entry name" value="WH-like_DNA-bd_sf"/>
</dbReference>
<evidence type="ECO:0000256" key="13">
    <source>
        <dbReference type="SAM" id="MobiDB-lite"/>
    </source>
</evidence>
<dbReference type="GO" id="GO:0005737">
    <property type="term" value="C:cytoplasm"/>
    <property type="evidence" value="ECO:0007669"/>
    <property type="project" value="UniProtKB-SubCell"/>
</dbReference>
<dbReference type="GO" id="GO:0046872">
    <property type="term" value="F:metal ion binding"/>
    <property type="evidence" value="ECO:0007669"/>
    <property type="project" value="UniProtKB-KW"/>
</dbReference>
<dbReference type="AlphaFoldDB" id="A0AAN7WPZ6"/>
<evidence type="ECO:0000256" key="11">
    <source>
        <dbReference type="ARBA" id="ARBA00033475"/>
    </source>
</evidence>
<dbReference type="Gene3D" id="3.90.230.10">
    <property type="entry name" value="Creatinase/methionine aminopeptidase superfamily"/>
    <property type="match status" value="1"/>
</dbReference>
<dbReference type="GO" id="GO:0008237">
    <property type="term" value="F:metallopeptidase activity"/>
    <property type="evidence" value="ECO:0007669"/>
    <property type="project" value="UniProtKB-KW"/>
</dbReference>
<evidence type="ECO:0000256" key="7">
    <source>
        <dbReference type="ARBA" id="ARBA00022801"/>
    </source>
</evidence>
<evidence type="ECO:0000256" key="1">
    <source>
        <dbReference type="ARBA" id="ARBA00004123"/>
    </source>
</evidence>
<organism evidence="15 16">
    <name type="scientific">Arxiozyma heterogenica</name>
    <dbReference type="NCBI Taxonomy" id="278026"/>
    <lineage>
        <taxon>Eukaryota</taxon>
        <taxon>Fungi</taxon>
        <taxon>Dikarya</taxon>
        <taxon>Ascomycota</taxon>
        <taxon>Saccharomycotina</taxon>
        <taxon>Saccharomycetes</taxon>
        <taxon>Saccharomycetales</taxon>
        <taxon>Saccharomycetaceae</taxon>
        <taxon>Arxiozyma</taxon>
    </lineage>
</organism>
<protein>
    <recommendedName>
        <fullName evidence="10">Probable metalloprotease ARX1</fullName>
    </recommendedName>
    <alternativeName>
        <fullName evidence="11">Associated with ribosomal export complex protein 1</fullName>
    </alternativeName>
</protein>
<dbReference type="PANTHER" id="PTHR10804:SF102">
    <property type="entry name" value="METALLOPROTEASE ARX1-RELATED"/>
    <property type="match status" value="1"/>
</dbReference>
<keyword evidence="16" id="KW-1185">Reference proteome</keyword>
<keyword evidence="8" id="KW-0482">Metalloprotease</keyword>
<proteinExistence type="inferred from homology"/>
<dbReference type="InterPro" id="IPR000994">
    <property type="entry name" value="Pept_M24"/>
</dbReference>
<evidence type="ECO:0000256" key="6">
    <source>
        <dbReference type="ARBA" id="ARBA00022723"/>
    </source>
</evidence>
<dbReference type="EMBL" id="JAWIZZ010000038">
    <property type="protein sequence ID" value="KAK5781002.1"/>
    <property type="molecule type" value="Genomic_DNA"/>
</dbReference>
<evidence type="ECO:0000256" key="4">
    <source>
        <dbReference type="ARBA" id="ARBA00022490"/>
    </source>
</evidence>
<evidence type="ECO:0000256" key="9">
    <source>
        <dbReference type="ARBA" id="ARBA00023242"/>
    </source>
</evidence>
<keyword evidence="7" id="KW-0378">Hydrolase</keyword>
<evidence type="ECO:0000256" key="10">
    <source>
        <dbReference type="ARBA" id="ARBA00026155"/>
    </source>
</evidence>
<gene>
    <name evidence="15" type="ORF">RI543_001389</name>
</gene>
<dbReference type="GO" id="GO:0006508">
    <property type="term" value="P:proteolysis"/>
    <property type="evidence" value="ECO:0007669"/>
    <property type="project" value="UniProtKB-KW"/>
</dbReference>
<evidence type="ECO:0000313" key="15">
    <source>
        <dbReference type="EMBL" id="KAK5781002.1"/>
    </source>
</evidence>
<dbReference type="Proteomes" id="UP001306508">
    <property type="component" value="Unassembled WGS sequence"/>
</dbReference>
<accession>A0AAN7WPZ6</accession>
<dbReference type="InterPro" id="IPR047113">
    <property type="entry name" value="PA2G4/ARX1"/>
</dbReference>
<dbReference type="Gene3D" id="1.10.10.10">
    <property type="entry name" value="Winged helix-like DNA-binding domain superfamily/Winged helix DNA-binding domain"/>
    <property type="match status" value="1"/>
</dbReference>
<keyword evidence="4" id="KW-0963">Cytoplasm</keyword>
<evidence type="ECO:0000256" key="5">
    <source>
        <dbReference type="ARBA" id="ARBA00022670"/>
    </source>
</evidence>
<evidence type="ECO:0000313" key="16">
    <source>
        <dbReference type="Proteomes" id="UP001306508"/>
    </source>
</evidence>
<feature type="domain" description="Peptidase M24" evidence="14">
    <location>
        <begin position="28"/>
        <end position="167"/>
    </location>
</feature>
<keyword evidence="5" id="KW-0645">Protease</keyword>
<dbReference type="FunFam" id="3.90.230.10:FF:000024">
    <property type="entry name" value="Probable metalloprotease ARX1"/>
    <property type="match status" value="1"/>
</dbReference>
<comment type="similarity">
    <text evidence="3">Belongs to the peptidase M24 family.</text>
</comment>
<comment type="caution">
    <text evidence="15">The sequence shown here is derived from an EMBL/GenBank/DDBJ whole genome shotgun (WGS) entry which is preliminary data.</text>
</comment>
<evidence type="ECO:0000259" key="14">
    <source>
        <dbReference type="Pfam" id="PF00557"/>
    </source>
</evidence>
<keyword evidence="9" id="KW-0539">Nucleus</keyword>
<feature type="region of interest" description="Disordered" evidence="13">
    <location>
        <begin position="573"/>
        <end position="597"/>
    </location>
</feature>
<name>A0AAN7WPZ6_9SACH</name>
<dbReference type="Pfam" id="PF00557">
    <property type="entry name" value="Peptidase_M24"/>
    <property type="match status" value="1"/>
</dbReference>
<evidence type="ECO:0000256" key="2">
    <source>
        <dbReference type="ARBA" id="ARBA00004496"/>
    </source>
</evidence>
<evidence type="ECO:0000256" key="3">
    <source>
        <dbReference type="ARBA" id="ARBA00007319"/>
    </source>
</evidence>